<evidence type="ECO:0000313" key="4">
    <source>
        <dbReference type="EMBL" id="MDH2304971.1"/>
    </source>
</evidence>
<reference evidence="4" key="1">
    <citation type="submission" date="2023-04" db="EMBL/GenBank/DDBJ databases">
        <authorList>
            <person name="Li W."/>
        </authorList>
    </citation>
    <scope>NUCLEOTIDE SEQUENCE</scope>
    <source>
        <strain evidence="4">QITACRE101</strain>
    </source>
</reference>
<evidence type="ECO:0000256" key="1">
    <source>
        <dbReference type="SAM" id="Coils"/>
    </source>
</evidence>
<reference evidence="4" key="2">
    <citation type="submission" date="2023-10" db="EMBL/GenBank/DDBJ databases">
        <title>Analysis of Resistance Genes of Carbapenem-resistant Providencia rettgeri.</title>
        <authorList>
            <person name="Liu M."/>
        </authorList>
    </citation>
    <scope>NUCLEOTIDE SEQUENCE</scope>
    <source>
        <strain evidence="4">QITACRE101</strain>
    </source>
</reference>
<protein>
    <submittedName>
        <fullName evidence="4">Tape measure protein</fullName>
    </submittedName>
</protein>
<evidence type="ECO:0000259" key="3">
    <source>
        <dbReference type="Pfam" id="PF20155"/>
    </source>
</evidence>
<feature type="coiled-coil region" evidence="1">
    <location>
        <begin position="454"/>
        <end position="556"/>
    </location>
</feature>
<evidence type="ECO:0000313" key="5">
    <source>
        <dbReference type="Proteomes" id="UP001162044"/>
    </source>
</evidence>
<evidence type="ECO:0000256" key="2">
    <source>
        <dbReference type="SAM" id="MobiDB-lite"/>
    </source>
</evidence>
<dbReference type="Pfam" id="PF20155">
    <property type="entry name" value="TMP_3"/>
    <property type="match status" value="1"/>
</dbReference>
<dbReference type="NCBIfam" id="TIGR02675">
    <property type="entry name" value="tape_meas_nterm"/>
    <property type="match status" value="1"/>
</dbReference>
<feature type="domain" description="Tape measure protein N-terminal" evidence="3">
    <location>
        <begin position="70"/>
        <end position="270"/>
    </location>
</feature>
<feature type="compositionally biased region" description="Basic and acidic residues" evidence="2">
    <location>
        <begin position="678"/>
        <end position="687"/>
    </location>
</feature>
<proteinExistence type="predicted"/>
<feature type="region of interest" description="Disordered" evidence="2">
    <location>
        <begin position="678"/>
        <end position="697"/>
    </location>
</feature>
<organism evidence="4 5">
    <name type="scientific">Providencia rettgeri</name>
    <dbReference type="NCBI Taxonomy" id="587"/>
    <lineage>
        <taxon>Bacteria</taxon>
        <taxon>Pseudomonadati</taxon>
        <taxon>Pseudomonadota</taxon>
        <taxon>Gammaproteobacteria</taxon>
        <taxon>Enterobacterales</taxon>
        <taxon>Morganellaceae</taxon>
        <taxon>Providencia</taxon>
    </lineage>
</organism>
<name>A0AB35L8Q8_PRORE</name>
<gene>
    <name evidence="4" type="ORF">QDQ51_06000</name>
</gene>
<dbReference type="EMBL" id="JARVQW010000002">
    <property type="protein sequence ID" value="MDH2304971.1"/>
    <property type="molecule type" value="Genomic_DNA"/>
</dbReference>
<dbReference type="Proteomes" id="UP001162044">
    <property type="component" value="Unassembled WGS sequence"/>
</dbReference>
<comment type="caution">
    <text evidence="4">The sequence shown here is derived from an EMBL/GenBank/DDBJ whole genome shotgun (WGS) entry which is preliminary data.</text>
</comment>
<sequence length="1151" mass="122779">MTLNAGSVEFIIKADTEALLVANKQVERSLSDLDSGFNKTSKSVEKTEKSMLSLSKAAAAVASALSIGVVVSAVDEWGQVAARIKMALKSVEGDVEKYAAIQERFLEISNRNGKAVEITQLLYVEAATSMQELGYNTEQTVDYIESLSSALTANATSANQTQSMLNALSKSMVSGKVAGENWNSIMNATPTLIGDIAKQLSVMRGGVKVTEQDVKKLAAEGKISFQLFADAIIKARDANNAMADSMDNTVADGFTKLTNSAKAYYGELNQTLGITRSVSAGFAVLTENFDKVSTAAMALAAVMGARMAGAMSSSVKAKIADVAASTAQAKATHQAALAEQYAATATVKKTLADKAAAASSLALAQAEYNVAKGTNAEVTALENLIAKKTIARNASLAHAQALKAETVAITTTGNAARAANVGLTALRAGLALIGGPMGAAMIAAGAVFYFYQKSQEAKEEALAFADSIEELKNRMKELSAVALEAEMAKARRSINEQKDVIKELESEIEMLKTSYKLTSESMALFLDKEKKLSEISDDLKIKVNDLEEKKARLAETIGFVSKATEEMNARLDDASKMFGGATNGADKLANAVQWMGQKIKEAADAQRDLNEAQKEAPKTDEGAKAILSLKEQNELLKIKDKRQRAIRKAEMEAGKLTQNKGQADELIAEATAFYDLTEADREREKQSKSSSKTTDTVTEAIKRQIAEIERLNKGYEEGSKKLAQYDAGKALGDKASPEQIAEAERLAGELYDIQQRLADKRAALEANVIAKAEKLKADELAQIERQQKAGDISFEESQRRRLEIASEYATKIAEATANNIITPVAENRAKFDPVQALQNENTRKLALMREYYNQEQQLLENSYAKQQMSHEQFTAAKQATDMQYRALITAMDNQYQQQQTAAQWELMRNQSLSYEMLASAVDSFAGNASNVMTGLMTGTMSAADAMRSLGNTILNSVVNSIVQVGVEMLKNFIISKTMGVAAQTANAAAAVAGGAAALAAWTPAAIAASIATGGAAAGSGLASFQSSMLAGQSMSLLGGRRYGGNVSGGNPYRINESGESEIFQTYDGKQAFIPNKSGKVIPADKAGGSNLPPIINVYQQASGATVDVTTEKGLNAQDVINIVVRNIIEGREVSGAMSTHHNAPRKATGSL</sequence>
<dbReference type="AlphaFoldDB" id="A0AB35L8Q8"/>
<dbReference type="InterPro" id="IPR013491">
    <property type="entry name" value="Tape_meas_N"/>
</dbReference>
<feature type="compositionally biased region" description="Low complexity" evidence="2">
    <location>
        <begin position="688"/>
        <end position="697"/>
    </location>
</feature>
<accession>A0AB35L8Q8</accession>
<keyword evidence="1" id="KW-0175">Coiled coil</keyword>
<dbReference type="RefSeq" id="WP_279776544.1">
    <property type="nucleotide sequence ID" value="NZ_JARVQW010000002.1"/>
</dbReference>